<dbReference type="GO" id="GO:0005694">
    <property type="term" value="C:chromosome"/>
    <property type="evidence" value="ECO:0007669"/>
    <property type="project" value="TreeGrafter"/>
</dbReference>
<protein>
    <submittedName>
        <fullName evidence="2">ParB family chromosome partitioning protein</fullName>
    </submittedName>
</protein>
<dbReference type="AlphaFoldDB" id="A0A840V2D1"/>
<keyword evidence="3" id="KW-1185">Reference proteome</keyword>
<gene>
    <name evidence="2" type="ORF">HNQ81_001014</name>
</gene>
<dbReference type="RefSeq" id="WP_183348940.1">
    <property type="nucleotide sequence ID" value="NZ_JACHEO010000003.1"/>
</dbReference>
<evidence type="ECO:0000259" key="1">
    <source>
        <dbReference type="SMART" id="SM00470"/>
    </source>
</evidence>
<evidence type="ECO:0000313" key="3">
    <source>
        <dbReference type="Proteomes" id="UP000539642"/>
    </source>
</evidence>
<feature type="domain" description="ParB-like N-terminal" evidence="1">
    <location>
        <begin position="13"/>
        <end position="100"/>
    </location>
</feature>
<dbReference type="InterPro" id="IPR050336">
    <property type="entry name" value="Chromosome_partition/occlusion"/>
</dbReference>
<dbReference type="GO" id="GO:0045881">
    <property type="term" value="P:positive regulation of sporulation resulting in formation of a cellular spore"/>
    <property type="evidence" value="ECO:0007669"/>
    <property type="project" value="TreeGrafter"/>
</dbReference>
<dbReference type="EMBL" id="JACHEO010000003">
    <property type="protein sequence ID" value="MBB5347301.1"/>
    <property type="molecule type" value="Genomic_DNA"/>
</dbReference>
<dbReference type="Gene3D" id="3.90.1530.30">
    <property type="match status" value="1"/>
</dbReference>
<dbReference type="InterPro" id="IPR003115">
    <property type="entry name" value="ParB_N"/>
</dbReference>
<proteinExistence type="predicted"/>
<evidence type="ECO:0000313" key="2">
    <source>
        <dbReference type="EMBL" id="MBB5347301.1"/>
    </source>
</evidence>
<reference evidence="2 3" key="1">
    <citation type="submission" date="2020-08" db="EMBL/GenBank/DDBJ databases">
        <title>Genomic Encyclopedia of Type Strains, Phase IV (KMG-IV): sequencing the most valuable type-strain genomes for metagenomic binning, comparative biology and taxonomic classification.</title>
        <authorList>
            <person name="Goeker M."/>
        </authorList>
    </citation>
    <scope>NUCLEOTIDE SEQUENCE [LARGE SCALE GENOMIC DNA]</scope>
    <source>
        <strain evidence="2 3">DSM 28570</strain>
    </source>
</reference>
<organism evidence="2 3">
    <name type="scientific">Desulfoprunum benzoelyticum</name>
    <dbReference type="NCBI Taxonomy" id="1506996"/>
    <lineage>
        <taxon>Bacteria</taxon>
        <taxon>Pseudomonadati</taxon>
        <taxon>Thermodesulfobacteriota</taxon>
        <taxon>Desulfobulbia</taxon>
        <taxon>Desulfobulbales</taxon>
        <taxon>Desulfobulbaceae</taxon>
        <taxon>Desulfoprunum</taxon>
    </lineage>
</organism>
<accession>A0A840V2D1</accession>
<dbReference type="PANTHER" id="PTHR33375:SF1">
    <property type="entry name" value="CHROMOSOME-PARTITIONING PROTEIN PARB-RELATED"/>
    <property type="match status" value="1"/>
</dbReference>
<dbReference type="SUPFAM" id="SSF110849">
    <property type="entry name" value="ParB/Sulfiredoxin"/>
    <property type="match status" value="1"/>
</dbReference>
<dbReference type="PANTHER" id="PTHR33375">
    <property type="entry name" value="CHROMOSOME-PARTITIONING PROTEIN PARB-RELATED"/>
    <property type="match status" value="1"/>
</dbReference>
<dbReference type="SMART" id="SM00470">
    <property type="entry name" value="ParB"/>
    <property type="match status" value="1"/>
</dbReference>
<dbReference type="Proteomes" id="UP000539642">
    <property type="component" value="Unassembled WGS sequence"/>
</dbReference>
<name>A0A840V2D1_9BACT</name>
<dbReference type="InterPro" id="IPR036086">
    <property type="entry name" value="ParB/Sulfiredoxin_sf"/>
</dbReference>
<sequence length="146" mass="16364">MTIGFPDGEGVEMKKAISEIVVEEGARIRKDTGDIAALEKSIANVGLLNPVVIDENNRLVAGYRRLAACCNLGWEEIEVTVVSFGGDVLKRLDAEADENLFRKDFTPAEIIAIEKRREEIHRLRRGTPLQRFWRWLKGVFAGTPAQ</sequence>
<comment type="caution">
    <text evidence="2">The sequence shown here is derived from an EMBL/GenBank/DDBJ whole genome shotgun (WGS) entry which is preliminary data.</text>
</comment>
<dbReference type="Pfam" id="PF02195">
    <property type="entry name" value="ParB_N"/>
    <property type="match status" value="1"/>
</dbReference>
<dbReference type="GO" id="GO:0007059">
    <property type="term" value="P:chromosome segregation"/>
    <property type="evidence" value="ECO:0007669"/>
    <property type="project" value="TreeGrafter"/>
</dbReference>